<organism evidence="1 2">
    <name type="scientific">Armillaria borealis</name>
    <dbReference type="NCBI Taxonomy" id="47425"/>
    <lineage>
        <taxon>Eukaryota</taxon>
        <taxon>Fungi</taxon>
        <taxon>Dikarya</taxon>
        <taxon>Basidiomycota</taxon>
        <taxon>Agaricomycotina</taxon>
        <taxon>Agaricomycetes</taxon>
        <taxon>Agaricomycetidae</taxon>
        <taxon>Agaricales</taxon>
        <taxon>Marasmiineae</taxon>
        <taxon>Physalacriaceae</taxon>
        <taxon>Armillaria</taxon>
    </lineage>
</organism>
<dbReference type="AlphaFoldDB" id="A0AA39N3G0"/>
<name>A0AA39N3G0_9AGAR</name>
<gene>
    <name evidence="1" type="ORF">EV421DRAFT_1749804</name>
</gene>
<proteinExistence type="predicted"/>
<sequence>MVWWWQKARWKVAFRSGSVLWLLSVPLRIVTFESRNLVAGSVQCADAQRPFRNTCCPSLKPFEGIYSRQLPPETQV</sequence>
<evidence type="ECO:0000313" key="1">
    <source>
        <dbReference type="EMBL" id="KAK0455989.1"/>
    </source>
</evidence>
<keyword evidence="2" id="KW-1185">Reference proteome</keyword>
<reference evidence="1" key="1">
    <citation type="submission" date="2023-06" db="EMBL/GenBank/DDBJ databases">
        <authorList>
            <consortium name="Lawrence Berkeley National Laboratory"/>
            <person name="Ahrendt S."/>
            <person name="Sahu N."/>
            <person name="Indic B."/>
            <person name="Wong-Bajracharya J."/>
            <person name="Merenyi Z."/>
            <person name="Ke H.-M."/>
            <person name="Monk M."/>
            <person name="Kocsube S."/>
            <person name="Drula E."/>
            <person name="Lipzen A."/>
            <person name="Balint B."/>
            <person name="Henrissat B."/>
            <person name="Andreopoulos B."/>
            <person name="Martin F.M."/>
            <person name="Harder C.B."/>
            <person name="Rigling D."/>
            <person name="Ford K.L."/>
            <person name="Foster G.D."/>
            <person name="Pangilinan J."/>
            <person name="Papanicolaou A."/>
            <person name="Barry K."/>
            <person name="LaButti K."/>
            <person name="Viragh M."/>
            <person name="Koriabine M."/>
            <person name="Yan M."/>
            <person name="Riley R."/>
            <person name="Champramary S."/>
            <person name="Plett K.L."/>
            <person name="Tsai I.J."/>
            <person name="Slot J."/>
            <person name="Sipos G."/>
            <person name="Plett J."/>
            <person name="Nagy L.G."/>
            <person name="Grigoriev I.V."/>
        </authorList>
    </citation>
    <scope>NUCLEOTIDE SEQUENCE</scope>
    <source>
        <strain evidence="1">FPL87.14</strain>
    </source>
</reference>
<dbReference type="Proteomes" id="UP001175226">
    <property type="component" value="Unassembled WGS sequence"/>
</dbReference>
<accession>A0AA39N3G0</accession>
<comment type="caution">
    <text evidence="1">The sequence shown here is derived from an EMBL/GenBank/DDBJ whole genome shotgun (WGS) entry which is preliminary data.</text>
</comment>
<protein>
    <submittedName>
        <fullName evidence="1">Uncharacterized protein</fullName>
    </submittedName>
</protein>
<evidence type="ECO:0000313" key="2">
    <source>
        <dbReference type="Proteomes" id="UP001175226"/>
    </source>
</evidence>
<dbReference type="EMBL" id="JAUEPT010000001">
    <property type="protein sequence ID" value="KAK0455989.1"/>
    <property type="molecule type" value="Genomic_DNA"/>
</dbReference>